<accession>A0A8S5S5X5</accession>
<evidence type="ECO:0000313" key="1">
    <source>
        <dbReference type="EMBL" id="DAF46345.1"/>
    </source>
</evidence>
<proteinExistence type="predicted"/>
<name>A0A8S5S5X5_9CAUD</name>
<dbReference type="Gene3D" id="3.40.1350.10">
    <property type="match status" value="1"/>
</dbReference>
<reference evidence="1" key="1">
    <citation type="journal article" date="2021" name="Proc. Natl. Acad. Sci. U.S.A.">
        <title>A Catalog of Tens of Thousands of Viruses from Human Metagenomes Reveals Hidden Associations with Chronic Diseases.</title>
        <authorList>
            <person name="Tisza M.J."/>
            <person name="Buck C.B."/>
        </authorList>
    </citation>
    <scope>NUCLEOTIDE SEQUENCE</scope>
    <source>
        <strain evidence="1">CtsUe5</strain>
    </source>
</reference>
<dbReference type="GO" id="GO:0003676">
    <property type="term" value="F:nucleic acid binding"/>
    <property type="evidence" value="ECO:0007669"/>
    <property type="project" value="InterPro"/>
</dbReference>
<protein>
    <submittedName>
        <fullName evidence="1">Nuclease</fullName>
    </submittedName>
</protein>
<sequence>MQTERESKVQKKTMDILRKYGCYVYKNAQSAFTEKGRPDLTACVPVKLGTLEEIYGKDATLGIFLGIEMKRDGHLGEVSDAQQIVGRKIMRSKGLWFAIDDPLVIEALMLKFKVVKQDELQ</sequence>
<organism evidence="1">
    <name type="scientific">Podoviridae sp. ctsUe5</name>
    <dbReference type="NCBI Taxonomy" id="2827750"/>
    <lineage>
        <taxon>Viruses</taxon>
        <taxon>Duplodnaviria</taxon>
        <taxon>Heunggongvirae</taxon>
        <taxon>Uroviricota</taxon>
        <taxon>Caudoviricetes</taxon>
    </lineage>
</organism>
<dbReference type="EMBL" id="BK032536">
    <property type="protein sequence ID" value="DAF46345.1"/>
    <property type="molecule type" value="Genomic_DNA"/>
</dbReference>
<dbReference type="InterPro" id="IPR011856">
    <property type="entry name" value="tRNA_endonuc-like_dom_sf"/>
</dbReference>